<dbReference type="EMBL" id="CASHSV030000823">
    <property type="protein sequence ID" value="CAJ2676803.1"/>
    <property type="molecule type" value="Genomic_DNA"/>
</dbReference>
<evidence type="ECO:0000313" key="2">
    <source>
        <dbReference type="Proteomes" id="UP001177021"/>
    </source>
</evidence>
<name>A0ACB0M847_TRIPR</name>
<evidence type="ECO:0000313" key="1">
    <source>
        <dbReference type="EMBL" id="CAJ2676803.1"/>
    </source>
</evidence>
<proteinExistence type="predicted"/>
<comment type="caution">
    <text evidence="1">The sequence shown here is derived from an EMBL/GenBank/DDBJ whole genome shotgun (WGS) entry which is preliminary data.</text>
</comment>
<accession>A0ACB0M847</accession>
<dbReference type="Proteomes" id="UP001177021">
    <property type="component" value="Unassembled WGS sequence"/>
</dbReference>
<organism evidence="1 2">
    <name type="scientific">Trifolium pratense</name>
    <name type="common">Red clover</name>
    <dbReference type="NCBI Taxonomy" id="57577"/>
    <lineage>
        <taxon>Eukaryota</taxon>
        <taxon>Viridiplantae</taxon>
        <taxon>Streptophyta</taxon>
        <taxon>Embryophyta</taxon>
        <taxon>Tracheophyta</taxon>
        <taxon>Spermatophyta</taxon>
        <taxon>Magnoliopsida</taxon>
        <taxon>eudicotyledons</taxon>
        <taxon>Gunneridae</taxon>
        <taxon>Pentapetalae</taxon>
        <taxon>rosids</taxon>
        <taxon>fabids</taxon>
        <taxon>Fabales</taxon>
        <taxon>Fabaceae</taxon>
        <taxon>Papilionoideae</taxon>
        <taxon>50 kb inversion clade</taxon>
        <taxon>NPAAA clade</taxon>
        <taxon>Hologalegina</taxon>
        <taxon>IRL clade</taxon>
        <taxon>Trifolieae</taxon>
        <taxon>Trifolium</taxon>
    </lineage>
</organism>
<sequence>MRVSCRRKIVHRLDLQIKRKMALHCSSSAAAVAIFKSRVSLKSPLFPISISFQNPNSYYSTTTISCTATAKSQTGPINRNKTTTSSSKKKKKKKNSETLNLDNDFEVLGEFSVNDDVRNAVIDSNLSLYNFSDDMPLPDPPTGFSVDENGVVLLTSTNRLATIVDPLNNLPLECVIRRVFRNSDREECMLLNPVDTPVLVLKTTLDGFTDIDEEKIESILPAAAFALAKIHMHLVHSGLCYTARGGLSYTERNIIDFRTDDGKEVEGLPSEGVEITYFDLEGSQYLIYTPSEPTHFVVVKGENGVFQLADDDMIDDPAVIDAIDEETEFNALVEEEAALIEAIMKEHDDDDDEEEEN</sequence>
<protein>
    <submittedName>
        <fullName evidence="1">Uncharacterized protein</fullName>
    </submittedName>
</protein>
<gene>
    <name evidence="1" type="ORF">MILVUS5_LOCUS39451</name>
</gene>
<keyword evidence="2" id="KW-1185">Reference proteome</keyword>
<reference evidence="1" key="1">
    <citation type="submission" date="2023-10" db="EMBL/GenBank/DDBJ databases">
        <authorList>
            <person name="Rodriguez Cubillos JULIANA M."/>
            <person name="De Vega J."/>
        </authorList>
    </citation>
    <scope>NUCLEOTIDE SEQUENCE</scope>
</reference>